<evidence type="ECO:0000313" key="1">
    <source>
        <dbReference type="EMBL" id="MBW96501.1"/>
    </source>
</evidence>
<accession>A0A2P2JSR1</accession>
<protein>
    <submittedName>
        <fullName evidence="1">Uncharacterized protein MANES_08G066900</fullName>
    </submittedName>
</protein>
<organism evidence="1">
    <name type="scientific">Rhizophora mucronata</name>
    <name type="common">Asiatic mangrove</name>
    <dbReference type="NCBI Taxonomy" id="61149"/>
    <lineage>
        <taxon>Eukaryota</taxon>
        <taxon>Viridiplantae</taxon>
        <taxon>Streptophyta</taxon>
        <taxon>Embryophyta</taxon>
        <taxon>Tracheophyta</taxon>
        <taxon>Spermatophyta</taxon>
        <taxon>Magnoliopsida</taxon>
        <taxon>eudicotyledons</taxon>
        <taxon>Gunneridae</taxon>
        <taxon>Pentapetalae</taxon>
        <taxon>rosids</taxon>
        <taxon>fabids</taxon>
        <taxon>Malpighiales</taxon>
        <taxon>Rhizophoraceae</taxon>
        <taxon>Rhizophora</taxon>
    </lineage>
</organism>
<dbReference type="EMBL" id="GGEC01016018">
    <property type="protein sequence ID" value="MBW96501.1"/>
    <property type="molecule type" value="Transcribed_RNA"/>
</dbReference>
<dbReference type="AlphaFoldDB" id="A0A2P2JSR1"/>
<proteinExistence type="predicted"/>
<reference evidence="1" key="1">
    <citation type="submission" date="2018-02" db="EMBL/GenBank/DDBJ databases">
        <title>Rhizophora mucronata_Transcriptome.</title>
        <authorList>
            <person name="Meera S.P."/>
            <person name="Sreeshan A."/>
            <person name="Augustine A."/>
        </authorList>
    </citation>
    <scope>NUCLEOTIDE SEQUENCE</scope>
    <source>
        <tissue evidence="1">Leaf</tissue>
    </source>
</reference>
<name>A0A2P2JSR1_RHIMU</name>
<sequence length="69" mass="7397">MKLTAEVGLIRRYGTTPSQLYSHLQATQSSSGATVAAIARRPPPALTTQILTLTALIITTVLSLQWCLT</sequence>